<dbReference type="Proteomes" id="UP000319935">
    <property type="component" value="Segment"/>
</dbReference>
<organism evidence="2 3">
    <name type="scientific">Achromobacter phage vB_AxyP_19-32_Axy21</name>
    <dbReference type="NCBI Taxonomy" id="2591045"/>
    <lineage>
        <taxon>Viruses</taxon>
        <taxon>Duplodnaviria</taxon>
        <taxon>Heunggongvirae</taxon>
        <taxon>Uroviricota</taxon>
        <taxon>Caudoviricetes</taxon>
        <taxon>Autographivirales</taxon>
        <taxon>Autoscriptoviridae</taxon>
        <taxon>Axyvirus</taxon>
        <taxon>Axyvirus 1932Axy21</taxon>
    </lineage>
</organism>
<name>A0A514CVT9_9CAUD</name>
<keyword evidence="3" id="KW-1185">Reference proteome</keyword>
<accession>A0A514CVT9</accession>
<dbReference type="EMBL" id="MK962638">
    <property type="protein sequence ID" value="QDH84578.1"/>
    <property type="molecule type" value="Genomic_DNA"/>
</dbReference>
<proteinExistence type="predicted"/>
<evidence type="ECO:0000313" key="3">
    <source>
        <dbReference type="Proteomes" id="UP000319935"/>
    </source>
</evidence>
<gene>
    <name evidence="2" type="ORF">Axy21_047</name>
</gene>
<evidence type="ECO:0000313" key="2">
    <source>
        <dbReference type="EMBL" id="QDH84578.1"/>
    </source>
</evidence>
<feature type="compositionally biased region" description="Basic and acidic residues" evidence="1">
    <location>
        <begin position="93"/>
        <end position="102"/>
    </location>
</feature>
<evidence type="ECO:0000256" key="1">
    <source>
        <dbReference type="SAM" id="MobiDB-lite"/>
    </source>
</evidence>
<protein>
    <submittedName>
        <fullName evidence="2">Uncharacterized protein</fullName>
    </submittedName>
</protein>
<feature type="region of interest" description="Disordered" evidence="1">
    <location>
        <begin position="70"/>
        <end position="102"/>
    </location>
</feature>
<sequence>MSPVAPSRSLVVFVLGLCVAVVLAVAALLWQQHSITTLKIENRALAAQLKADRVSYPAVQKAAQAARTRAAEAKEKLNDPTLSDWRAAPLPDGVRDALKRSP</sequence>
<reference evidence="2 3" key="1">
    <citation type="submission" date="2019-05" db="EMBL/GenBank/DDBJ databases">
        <title>Complete genome sequence of sixteen phages from Abidjan, cote d'Ivoire, isolated on a single strain of Achromobacter xylosoxidans.</title>
        <authorList>
            <person name="Essoh C."/>
            <person name="Vernadet J.-P."/>
            <person name="Vergnaud G."/>
            <person name="Pourcel C."/>
        </authorList>
    </citation>
    <scope>NUCLEOTIDE SEQUENCE [LARGE SCALE GENOMIC DNA]</scope>
</reference>